<organism evidence="1">
    <name type="scientific">Salmonella virus KFS-SE2</name>
    <dbReference type="NCBI Taxonomy" id="2583286"/>
    <lineage>
        <taxon>Viruses</taxon>
        <taxon>Duplodnaviria</taxon>
        <taxon>Heunggongvirae</taxon>
        <taxon>Uroviricota</taxon>
        <taxon>Caudoviricetes</taxon>
        <taxon>Skatevirus</taxon>
        <taxon>Skatevirus KFSSE2</taxon>
    </lineage>
</organism>
<protein>
    <submittedName>
        <fullName evidence="1">Uncharacterized protein</fullName>
    </submittedName>
</protein>
<keyword evidence="2" id="KW-1185">Reference proteome</keyword>
<dbReference type="RefSeq" id="YP_010053461.1">
    <property type="nucleotide sequence ID" value="NC_054641.1"/>
</dbReference>
<proteinExistence type="predicted"/>
<dbReference type="GeneID" id="64469127"/>
<sequence length="72" mass="8632">MSKCSTIHQLVMADIRESNARNKKSRNQKNWYGGIGFLKAMFKTSKKHYRRDRILRRLCDLNMKKLVKEMTK</sequence>
<name>A0A4Y5TN95_9CAUD</name>
<evidence type="ECO:0000313" key="2">
    <source>
        <dbReference type="Proteomes" id="UP000317523"/>
    </source>
</evidence>
<dbReference type="KEGG" id="vg:64469127"/>
<dbReference type="Pfam" id="PF23975">
    <property type="entry name" value="DUF7301"/>
    <property type="match status" value="1"/>
</dbReference>
<dbReference type="EMBL" id="MK112901">
    <property type="protein sequence ID" value="QDB70170.1"/>
    <property type="molecule type" value="Genomic_DNA"/>
</dbReference>
<accession>A0A4Y5TN95</accession>
<dbReference type="InterPro" id="IPR055725">
    <property type="entry name" value="DUF7301"/>
</dbReference>
<evidence type="ECO:0000313" key="1">
    <source>
        <dbReference type="EMBL" id="QDB70170.1"/>
    </source>
</evidence>
<dbReference type="Proteomes" id="UP000317523">
    <property type="component" value="Segment"/>
</dbReference>
<reference evidence="1" key="1">
    <citation type="journal article" date="2019" name="J. Microbiol.">
        <title>Lytic KFS-SE2 phage as a novel bio-receptor for Salmonella Enteritidis detection.</title>
        <authorList>
            <person name="Choi I.Y."/>
            <person name="Lee C."/>
            <person name="Song W.K."/>
            <person name="Jang S.J."/>
            <person name="Park M.K."/>
        </authorList>
    </citation>
    <scope>NUCLEOTIDE SEQUENCE [LARGE SCALE GENOMIC DNA]</scope>
</reference>